<name>A0A849KV83_9HYPH</name>
<dbReference type="GO" id="GO:0004175">
    <property type="term" value="F:endopeptidase activity"/>
    <property type="evidence" value="ECO:0007669"/>
    <property type="project" value="UniProtKB-ARBA"/>
</dbReference>
<dbReference type="EMBL" id="JABFCY010000009">
    <property type="protein sequence ID" value="NNU61454.1"/>
    <property type="molecule type" value="Genomic_DNA"/>
</dbReference>
<evidence type="ECO:0000256" key="1">
    <source>
        <dbReference type="SAM" id="Phobius"/>
    </source>
</evidence>
<evidence type="ECO:0000259" key="2">
    <source>
        <dbReference type="Pfam" id="PF02517"/>
    </source>
</evidence>
<sequence length="304" mass="33490">MGQMQYFTPDGIVYIFLAASVIAVVTGHGFLTLILLIPVFITALFGHSVSPIGLMALALFAILARWRFNVLHESLYDRFPWTEPLADVLLVVACLSFFVHSAWGFHNTKIIDAMVMSPGGMPFTMYLNLDKTAAAVILALCGPFFTSGTEFDVPIKPAGTARTINIIGVMLSGCLITVIPLALAIGYMKFDPKIMPYLGIWAVNNLVFVAFAEEVLFRGMIQGRLLAYSYYRGWHPAFAITITAILFGMLHYQGGLSYVVLATVAGIFYGMAYYKSGRLISSIAVHFLLNLTHALFFTYPALMH</sequence>
<dbReference type="InterPro" id="IPR052710">
    <property type="entry name" value="CAAX_protease"/>
</dbReference>
<keyword evidence="1" id="KW-0812">Transmembrane</keyword>
<reference evidence="3 4" key="1">
    <citation type="submission" date="2020-05" db="EMBL/GenBank/DDBJ databases">
        <title>Draft Genome Sequence of Ochrobactrum soli Isolated from Stable Fly Gut.</title>
        <authorList>
            <person name="Pileggi M.T."/>
            <person name="Vazhakkala L.J."/>
            <person name="Wong C.N."/>
        </authorList>
    </citation>
    <scope>NUCLEOTIDE SEQUENCE [LARGE SCALE GENOMIC DNA]</scope>
    <source>
        <strain evidence="3 4">MTP-C0764</strain>
    </source>
</reference>
<keyword evidence="4" id="KW-1185">Reference proteome</keyword>
<keyword evidence="1" id="KW-1133">Transmembrane helix</keyword>
<keyword evidence="1" id="KW-0472">Membrane</keyword>
<organism evidence="3 4">
    <name type="scientific">Ochrobactrum soli</name>
    <dbReference type="NCBI Taxonomy" id="2448455"/>
    <lineage>
        <taxon>Bacteria</taxon>
        <taxon>Pseudomonadati</taxon>
        <taxon>Pseudomonadota</taxon>
        <taxon>Alphaproteobacteria</taxon>
        <taxon>Hyphomicrobiales</taxon>
        <taxon>Brucellaceae</taxon>
        <taxon>Brucella/Ochrobactrum group</taxon>
        <taxon>Ochrobactrum</taxon>
    </lineage>
</organism>
<feature type="transmembrane region" description="Helical" evidence="1">
    <location>
        <begin position="233"/>
        <end position="250"/>
    </location>
</feature>
<dbReference type="InterPro" id="IPR003675">
    <property type="entry name" value="Rce1/LyrA-like_dom"/>
</dbReference>
<feature type="transmembrane region" description="Helical" evidence="1">
    <location>
        <begin position="85"/>
        <end position="105"/>
    </location>
</feature>
<dbReference type="Pfam" id="PF02517">
    <property type="entry name" value="Rce1-like"/>
    <property type="match status" value="1"/>
</dbReference>
<comment type="caution">
    <text evidence="3">The sequence shown here is derived from an EMBL/GenBank/DDBJ whole genome shotgun (WGS) entry which is preliminary data.</text>
</comment>
<dbReference type="GO" id="GO:0006508">
    <property type="term" value="P:proteolysis"/>
    <property type="evidence" value="ECO:0007669"/>
    <property type="project" value="UniProtKB-KW"/>
</dbReference>
<evidence type="ECO:0000313" key="4">
    <source>
        <dbReference type="Proteomes" id="UP000574931"/>
    </source>
</evidence>
<keyword evidence="3" id="KW-0482">Metalloprotease</keyword>
<proteinExistence type="predicted"/>
<gene>
    <name evidence="3" type="ORF">HKX02_14535</name>
</gene>
<accession>A0A849KV83</accession>
<feature type="transmembrane region" description="Helical" evidence="1">
    <location>
        <begin position="43"/>
        <end position="64"/>
    </location>
</feature>
<keyword evidence="3" id="KW-0378">Hydrolase</keyword>
<feature type="domain" description="CAAX prenyl protease 2/Lysostaphin resistance protein A-like" evidence="2">
    <location>
        <begin position="200"/>
        <end position="291"/>
    </location>
</feature>
<evidence type="ECO:0000313" key="3">
    <source>
        <dbReference type="EMBL" id="NNU61454.1"/>
    </source>
</evidence>
<feature type="transmembrane region" description="Helical" evidence="1">
    <location>
        <begin position="166"/>
        <end position="188"/>
    </location>
</feature>
<dbReference type="PANTHER" id="PTHR36435:SF1">
    <property type="entry name" value="CAAX AMINO TERMINAL PROTEASE FAMILY PROTEIN"/>
    <property type="match status" value="1"/>
</dbReference>
<feature type="transmembrane region" description="Helical" evidence="1">
    <location>
        <begin position="256"/>
        <end position="274"/>
    </location>
</feature>
<dbReference type="PANTHER" id="PTHR36435">
    <property type="entry name" value="SLR1288 PROTEIN"/>
    <property type="match status" value="1"/>
</dbReference>
<protein>
    <submittedName>
        <fullName evidence="3">CPBP family intramembrane metalloprotease</fullName>
    </submittedName>
</protein>
<feature type="transmembrane region" description="Helical" evidence="1">
    <location>
        <begin position="12"/>
        <end position="37"/>
    </location>
</feature>
<dbReference type="GO" id="GO:0080120">
    <property type="term" value="P:CAAX-box protein maturation"/>
    <property type="evidence" value="ECO:0007669"/>
    <property type="project" value="UniProtKB-ARBA"/>
</dbReference>
<dbReference type="GO" id="GO:0008237">
    <property type="term" value="F:metallopeptidase activity"/>
    <property type="evidence" value="ECO:0007669"/>
    <property type="project" value="UniProtKB-KW"/>
</dbReference>
<dbReference type="AlphaFoldDB" id="A0A849KV83"/>
<dbReference type="Proteomes" id="UP000574931">
    <property type="component" value="Unassembled WGS sequence"/>
</dbReference>
<keyword evidence="3" id="KW-0645">Protease</keyword>
<feature type="transmembrane region" description="Helical" evidence="1">
    <location>
        <begin position="194"/>
        <end position="212"/>
    </location>
</feature>
<feature type="transmembrane region" description="Helical" evidence="1">
    <location>
        <begin position="283"/>
        <end position="302"/>
    </location>
</feature>